<feature type="transmembrane region" description="Helical" evidence="5">
    <location>
        <begin position="385"/>
        <end position="404"/>
    </location>
</feature>
<evidence type="ECO:0000256" key="1">
    <source>
        <dbReference type="ARBA" id="ARBA00004141"/>
    </source>
</evidence>
<dbReference type="Gene3D" id="1.20.1740.10">
    <property type="entry name" value="Amino acid/polyamine transporter I"/>
    <property type="match status" value="1"/>
</dbReference>
<evidence type="ECO:0000313" key="7">
    <source>
        <dbReference type="WBParaSite" id="nRc.2.0.1.t13437-RA"/>
    </source>
</evidence>
<dbReference type="InterPro" id="IPR002293">
    <property type="entry name" value="AA/rel_permease1"/>
</dbReference>
<protein>
    <submittedName>
        <fullName evidence="7">Uncharacterized protein</fullName>
    </submittedName>
</protein>
<feature type="transmembrane region" description="Helical" evidence="5">
    <location>
        <begin position="226"/>
        <end position="244"/>
    </location>
</feature>
<keyword evidence="2 5" id="KW-0812">Transmembrane</keyword>
<dbReference type="OMA" id="WIFIISY"/>
<keyword evidence="4 5" id="KW-0472">Membrane</keyword>
<evidence type="ECO:0000313" key="6">
    <source>
        <dbReference type="Proteomes" id="UP000887565"/>
    </source>
</evidence>
<dbReference type="PANTHER" id="PTHR43243">
    <property type="entry name" value="INNER MEMBRANE TRANSPORTER YGJI-RELATED"/>
    <property type="match status" value="1"/>
</dbReference>
<dbReference type="Pfam" id="PF13520">
    <property type="entry name" value="AA_permease_2"/>
    <property type="match status" value="2"/>
</dbReference>
<dbReference type="WBParaSite" id="nRc.2.0.1.t13437-RA">
    <property type="protein sequence ID" value="nRc.2.0.1.t13437-RA"/>
    <property type="gene ID" value="nRc.2.0.1.g13437"/>
</dbReference>
<feature type="transmembrane region" description="Helical" evidence="5">
    <location>
        <begin position="107"/>
        <end position="126"/>
    </location>
</feature>
<dbReference type="GO" id="GO:0000064">
    <property type="term" value="F:L-ornithine transmembrane transporter activity"/>
    <property type="evidence" value="ECO:0007669"/>
    <property type="project" value="TreeGrafter"/>
</dbReference>
<name>A0A915IJ79_ROMCU</name>
<dbReference type="Proteomes" id="UP000887565">
    <property type="component" value="Unplaced"/>
</dbReference>
<feature type="transmembrane region" description="Helical" evidence="5">
    <location>
        <begin position="287"/>
        <end position="305"/>
    </location>
</feature>
<keyword evidence="3 5" id="KW-1133">Transmembrane helix</keyword>
<feature type="transmembrane region" description="Helical" evidence="5">
    <location>
        <begin position="410"/>
        <end position="431"/>
    </location>
</feature>
<evidence type="ECO:0000256" key="3">
    <source>
        <dbReference type="ARBA" id="ARBA00022989"/>
    </source>
</evidence>
<feature type="transmembrane region" description="Helical" evidence="5">
    <location>
        <begin position="138"/>
        <end position="159"/>
    </location>
</feature>
<evidence type="ECO:0000256" key="5">
    <source>
        <dbReference type="SAM" id="Phobius"/>
    </source>
</evidence>
<keyword evidence="6" id="KW-1185">Reference proteome</keyword>
<dbReference type="GO" id="GO:0005886">
    <property type="term" value="C:plasma membrane"/>
    <property type="evidence" value="ECO:0007669"/>
    <property type="project" value="TreeGrafter"/>
</dbReference>
<dbReference type="PIRSF" id="PIRSF006060">
    <property type="entry name" value="AA_transporter"/>
    <property type="match status" value="1"/>
</dbReference>
<organism evidence="6 7">
    <name type="scientific">Romanomermis culicivorax</name>
    <name type="common">Nematode worm</name>
    <dbReference type="NCBI Taxonomy" id="13658"/>
    <lineage>
        <taxon>Eukaryota</taxon>
        <taxon>Metazoa</taxon>
        <taxon>Ecdysozoa</taxon>
        <taxon>Nematoda</taxon>
        <taxon>Enoplea</taxon>
        <taxon>Dorylaimia</taxon>
        <taxon>Mermithida</taxon>
        <taxon>Mermithoidea</taxon>
        <taxon>Mermithidae</taxon>
        <taxon>Romanomermis</taxon>
    </lineage>
</organism>
<dbReference type="AlphaFoldDB" id="A0A915IJ79"/>
<accession>A0A915IJ79</accession>
<sequence>MFIGLPVQLVWYPSQKLRVPSVEQAVTSKIDFEGFPCMEQYSMNACVRFYRRLTRRKRIEDDNLEKTDFVRCLTTLDLTALGVGSTLGAGAYVLAGQVAKSEAGPAVVFSFLLAAIASILAGLCYSEFGARVPKAGSAYIYTYVTVGEIMAFVIGWNLILEYVIGAATLARTSSGYVDNLIGDVLIPFFNRTMPINVPTLTPYFDLLSLLVTLLITVRESVTFTKIFTCVNLSILIYIIVAGLFKDDPQNWNIPVDLVPNVTGVCRKDGDCGVGGFMPYGIMGITKGAATCFFGFVGFDGIAAAGEEASNPQRSIPIATISSLAIVFFIYFGISCTITMMAPYYSLDLNAPLLCVMFPMPRIAFAMAQDGLIFKAFSKINTRFKTPLFATIVTGVIAAFMAALFETSALVEMMSIGTLLAYTLVSASVLLLRYETFDEDRRLLKGEGSG</sequence>
<dbReference type="GO" id="GO:0061459">
    <property type="term" value="F:L-arginine transmembrane transporter activity"/>
    <property type="evidence" value="ECO:0007669"/>
    <property type="project" value="TreeGrafter"/>
</dbReference>
<comment type="subcellular location">
    <subcellularLocation>
        <location evidence="1">Membrane</location>
        <topology evidence="1">Multi-pass membrane protein</topology>
    </subcellularLocation>
</comment>
<dbReference type="GO" id="GO:0097638">
    <property type="term" value="P:L-arginine import across plasma membrane"/>
    <property type="evidence" value="ECO:0007669"/>
    <property type="project" value="TreeGrafter"/>
</dbReference>
<reference evidence="7" key="1">
    <citation type="submission" date="2022-11" db="UniProtKB">
        <authorList>
            <consortium name="WormBaseParasite"/>
        </authorList>
    </citation>
    <scope>IDENTIFICATION</scope>
</reference>
<evidence type="ECO:0000256" key="2">
    <source>
        <dbReference type="ARBA" id="ARBA00022692"/>
    </source>
</evidence>
<feature type="transmembrane region" description="Helical" evidence="5">
    <location>
        <begin position="350"/>
        <end position="373"/>
    </location>
</feature>
<dbReference type="PANTHER" id="PTHR43243:SF105">
    <property type="entry name" value="CATIONIC AMINO ACID TRANSPORTER C-TERMINAL DOMAIN-CONTAINING PROTEIN"/>
    <property type="match status" value="1"/>
</dbReference>
<evidence type="ECO:0000256" key="4">
    <source>
        <dbReference type="ARBA" id="ARBA00023136"/>
    </source>
</evidence>
<proteinExistence type="predicted"/>
<dbReference type="GO" id="GO:0015189">
    <property type="term" value="F:L-lysine transmembrane transporter activity"/>
    <property type="evidence" value="ECO:0007669"/>
    <property type="project" value="TreeGrafter"/>
</dbReference>
<feature type="transmembrane region" description="Helical" evidence="5">
    <location>
        <begin position="317"/>
        <end position="344"/>
    </location>
</feature>
<feature type="transmembrane region" description="Helical" evidence="5">
    <location>
        <begin position="200"/>
        <end position="217"/>
    </location>
</feature>